<feature type="compositionally biased region" description="Gly residues" evidence="1">
    <location>
        <begin position="123"/>
        <end position="136"/>
    </location>
</feature>
<feature type="region of interest" description="Disordered" evidence="1">
    <location>
        <begin position="32"/>
        <end position="58"/>
    </location>
</feature>
<name>A0A0E0AAJ1_9ORYZ</name>
<evidence type="ECO:0000313" key="3">
    <source>
        <dbReference type="EnsemblPlants" id="OGLUM06G18520.1"/>
    </source>
</evidence>
<evidence type="ECO:0000313" key="4">
    <source>
        <dbReference type="Proteomes" id="UP000026961"/>
    </source>
</evidence>
<feature type="signal peptide" evidence="2">
    <location>
        <begin position="1"/>
        <end position="27"/>
    </location>
</feature>
<sequence length="193" mass="18746">MVMAVTHLPLIPLPLLSLCLLNGGAAAADGGTAATGLGGGGRRGGRRGGRHGGRRSRGEVAAAADGGAAAVGPGGGGQCGGRCGGRCSHGEVTVAANGGRGGRPGYDTEAGACAARWARQRGGSSGDGGDWPGRGSGRWQPPDPATAVAVVVVEAGTSVVASGGCFLINKVAMPASILAKIKEEVAAWVKESR</sequence>
<reference evidence="3" key="1">
    <citation type="submission" date="2015-04" db="UniProtKB">
        <authorList>
            <consortium name="EnsemblPlants"/>
        </authorList>
    </citation>
    <scope>IDENTIFICATION</scope>
</reference>
<feature type="compositionally biased region" description="Basic residues" evidence="1">
    <location>
        <begin position="43"/>
        <end position="55"/>
    </location>
</feature>
<dbReference type="EnsemblPlants" id="OGLUM06G18520.1">
    <property type="protein sequence ID" value="OGLUM06G18520.1"/>
    <property type="gene ID" value="OGLUM06G18520"/>
</dbReference>
<dbReference type="AlphaFoldDB" id="A0A0E0AAJ1"/>
<dbReference type="Proteomes" id="UP000026961">
    <property type="component" value="Chromosome 6"/>
</dbReference>
<evidence type="ECO:0000256" key="2">
    <source>
        <dbReference type="SAM" id="SignalP"/>
    </source>
</evidence>
<organism evidence="3">
    <name type="scientific">Oryza glumipatula</name>
    <dbReference type="NCBI Taxonomy" id="40148"/>
    <lineage>
        <taxon>Eukaryota</taxon>
        <taxon>Viridiplantae</taxon>
        <taxon>Streptophyta</taxon>
        <taxon>Embryophyta</taxon>
        <taxon>Tracheophyta</taxon>
        <taxon>Spermatophyta</taxon>
        <taxon>Magnoliopsida</taxon>
        <taxon>Liliopsida</taxon>
        <taxon>Poales</taxon>
        <taxon>Poaceae</taxon>
        <taxon>BOP clade</taxon>
        <taxon>Oryzoideae</taxon>
        <taxon>Oryzeae</taxon>
        <taxon>Oryzinae</taxon>
        <taxon>Oryza</taxon>
    </lineage>
</organism>
<evidence type="ECO:0000256" key="1">
    <source>
        <dbReference type="SAM" id="MobiDB-lite"/>
    </source>
</evidence>
<dbReference type="Gramene" id="OGLUM06G18520.1">
    <property type="protein sequence ID" value="OGLUM06G18520.1"/>
    <property type="gene ID" value="OGLUM06G18520"/>
</dbReference>
<protein>
    <submittedName>
        <fullName evidence="3">Uncharacterized protein</fullName>
    </submittedName>
</protein>
<feature type="region of interest" description="Disordered" evidence="1">
    <location>
        <begin position="119"/>
        <end position="142"/>
    </location>
</feature>
<dbReference type="HOGENOM" id="CLU_1410797_0_0_1"/>
<reference evidence="3" key="2">
    <citation type="submission" date="2018-05" db="EMBL/GenBank/DDBJ databases">
        <title>OgluRS3 (Oryza glumaepatula Reference Sequence Version 3).</title>
        <authorList>
            <person name="Zhang J."/>
            <person name="Kudrna D."/>
            <person name="Lee S."/>
            <person name="Talag J."/>
            <person name="Welchert J."/>
            <person name="Wing R.A."/>
        </authorList>
    </citation>
    <scope>NUCLEOTIDE SEQUENCE [LARGE SCALE GENOMIC DNA]</scope>
</reference>
<feature type="chain" id="PRO_5002353234" evidence="2">
    <location>
        <begin position="28"/>
        <end position="193"/>
    </location>
</feature>
<keyword evidence="2" id="KW-0732">Signal</keyword>
<accession>A0A0E0AAJ1</accession>
<keyword evidence="4" id="KW-1185">Reference proteome</keyword>
<proteinExistence type="predicted"/>